<feature type="compositionally biased region" description="Basic residues" evidence="1">
    <location>
        <begin position="120"/>
        <end position="129"/>
    </location>
</feature>
<dbReference type="AlphaFoldDB" id="A0A518BC48"/>
<accession>A0A518BC48</accession>
<keyword evidence="2" id="KW-0472">Membrane</keyword>
<organism evidence="3 4">
    <name type="scientific">Kolteria novifilia</name>
    <dbReference type="NCBI Taxonomy" id="2527975"/>
    <lineage>
        <taxon>Bacteria</taxon>
        <taxon>Pseudomonadati</taxon>
        <taxon>Planctomycetota</taxon>
        <taxon>Planctomycetia</taxon>
        <taxon>Kolteriales</taxon>
        <taxon>Kolteriaceae</taxon>
        <taxon>Kolteria</taxon>
    </lineage>
</organism>
<name>A0A518BC48_9BACT</name>
<dbReference type="KEGG" id="knv:Pan216_53630"/>
<keyword evidence="2" id="KW-1133">Transmembrane helix</keyword>
<feature type="transmembrane region" description="Helical" evidence="2">
    <location>
        <begin position="193"/>
        <end position="216"/>
    </location>
</feature>
<dbReference type="EMBL" id="CP036279">
    <property type="protein sequence ID" value="QDU64473.1"/>
    <property type="molecule type" value="Genomic_DNA"/>
</dbReference>
<proteinExistence type="predicted"/>
<evidence type="ECO:0000313" key="3">
    <source>
        <dbReference type="EMBL" id="QDU64473.1"/>
    </source>
</evidence>
<evidence type="ECO:0000256" key="2">
    <source>
        <dbReference type="SAM" id="Phobius"/>
    </source>
</evidence>
<reference evidence="3 4" key="1">
    <citation type="submission" date="2019-02" db="EMBL/GenBank/DDBJ databases">
        <title>Deep-cultivation of Planctomycetes and their phenomic and genomic characterization uncovers novel biology.</title>
        <authorList>
            <person name="Wiegand S."/>
            <person name="Jogler M."/>
            <person name="Boedeker C."/>
            <person name="Pinto D."/>
            <person name="Vollmers J."/>
            <person name="Rivas-Marin E."/>
            <person name="Kohn T."/>
            <person name="Peeters S.H."/>
            <person name="Heuer A."/>
            <person name="Rast P."/>
            <person name="Oberbeckmann S."/>
            <person name="Bunk B."/>
            <person name="Jeske O."/>
            <person name="Meyerdierks A."/>
            <person name="Storesund J.E."/>
            <person name="Kallscheuer N."/>
            <person name="Luecker S."/>
            <person name="Lage O.M."/>
            <person name="Pohl T."/>
            <person name="Merkel B.J."/>
            <person name="Hornburger P."/>
            <person name="Mueller R.-W."/>
            <person name="Bruemmer F."/>
            <person name="Labrenz M."/>
            <person name="Spormann A.M."/>
            <person name="Op den Camp H."/>
            <person name="Overmann J."/>
            <person name="Amann R."/>
            <person name="Jetten M.S.M."/>
            <person name="Mascher T."/>
            <person name="Medema M.H."/>
            <person name="Devos D.P."/>
            <person name="Kaster A.-K."/>
            <person name="Ovreas L."/>
            <person name="Rohde M."/>
            <person name="Galperin M.Y."/>
            <person name="Jogler C."/>
        </authorList>
    </citation>
    <scope>NUCLEOTIDE SEQUENCE [LARGE SCALE GENOMIC DNA]</scope>
    <source>
        <strain evidence="3 4">Pan216</strain>
    </source>
</reference>
<evidence type="ECO:0000313" key="4">
    <source>
        <dbReference type="Proteomes" id="UP000317093"/>
    </source>
</evidence>
<keyword evidence="4" id="KW-1185">Reference proteome</keyword>
<dbReference type="RefSeq" id="WP_145262714.1">
    <property type="nucleotide sequence ID" value="NZ_CP036279.1"/>
</dbReference>
<dbReference type="OrthoDB" id="292823at2"/>
<gene>
    <name evidence="3" type="ORF">Pan216_53630</name>
</gene>
<dbReference type="Proteomes" id="UP000317093">
    <property type="component" value="Chromosome"/>
</dbReference>
<protein>
    <submittedName>
        <fullName evidence="3">Uncharacterized protein</fullName>
    </submittedName>
</protein>
<feature type="region of interest" description="Disordered" evidence="1">
    <location>
        <begin position="112"/>
        <end position="143"/>
    </location>
</feature>
<sequence>MPAPEELLDLYLRLADAAQEQQQPLQRNKFLVLAADAAGRAGLLAVAEDCRTKILAHNPKHILRQYPSMGEALASKDVRLYTRQLHRLFPFEKAEYLLSKFEGTNDDASFVLDLDPPAKTPRRRPKGSKRPSLSRPKRRPRASIVRAFQRSKQETRRKKTIRPTNAEQRSLPILPVWAVSQPKSLWEWGEHHWSTWGVVFLLGVVVGGSSAALILLNF</sequence>
<keyword evidence="2" id="KW-0812">Transmembrane</keyword>
<evidence type="ECO:0000256" key="1">
    <source>
        <dbReference type="SAM" id="MobiDB-lite"/>
    </source>
</evidence>